<feature type="region of interest" description="Disordered" evidence="1">
    <location>
        <begin position="1"/>
        <end position="46"/>
    </location>
</feature>
<name>A0A1V6Q3A9_9EURO</name>
<organism evidence="2 3">
    <name type="scientific">Penicillium antarcticum</name>
    <dbReference type="NCBI Taxonomy" id="416450"/>
    <lineage>
        <taxon>Eukaryota</taxon>
        <taxon>Fungi</taxon>
        <taxon>Dikarya</taxon>
        <taxon>Ascomycota</taxon>
        <taxon>Pezizomycotina</taxon>
        <taxon>Eurotiomycetes</taxon>
        <taxon>Eurotiomycetidae</taxon>
        <taxon>Eurotiales</taxon>
        <taxon>Aspergillaceae</taxon>
        <taxon>Penicillium</taxon>
    </lineage>
</organism>
<gene>
    <name evidence="2" type="ORF">PENANT_c017G10345</name>
</gene>
<comment type="caution">
    <text evidence="2">The sequence shown here is derived from an EMBL/GenBank/DDBJ whole genome shotgun (WGS) entry which is preliminary data.</text>
</comment>
<feature type="region of interest" description="Disordered" evidence="1">
    <location>
        <begin position="66"/>
        <end position="91"/>
    </location>
</feature>
<protein>
    <submittedName>
        <fullName evidence="2">Uncharacterized protein</fullName>
    </submittedName>
</protein>
<evidence type="ECO:0000313" key="2">
    <source>
        <dbReference type="EMBL" id="OQD83372.1"/>
    </source>
</evidence>
<accession>A0A1V6Q3A9</accession>
<feature type="compositionally biased region" description="Low complexity" evidence="1">
    <location>
        <begin position="106"/>
        <end position="131"/>
    </location>
</feature>
<proteinExistence type="predicted"/>
<dbReference type="AlphaFoldDB" id="A0A1V6Q3A9"/>
<dbReference type="Proteomes" id="UP000191672">
    <property type="component" value="Unassembled WGS sequence"/>
</dbReference>
<feature type="compositionally biased region" description="Low complexity" evidence="1">
    <location>
        <begin position="1"/>
        <end position="18"/>
    </location>
</feature>
<keyword evidence="3" id="KW-1185">Reference proteome</keyword>
<sequence>MGSHNHSNSSSSTNLVSHPLRLKSSSTTSIPPMPLPHRQGFSPTPELPDTSFYRLCHELASHSQSGLINGPIDQRCRNRTGNGNGSPRGMAMRAWESTSSIPLTYTSTSEGTSQSQSQTQSQSGSRSVGGSLIRQPAGQIITADGIVLGANLDRYSSGMEIGRSTGRGRDVGGSCHEHVMSFMHYGSGGGGGNGGGRAERGIQMLDTVHGDERVHSPSSEELRCQDATAVLDGLKVLEDDDGDVPPAYDGRDGFTDADIKSLAGMMEMGVRT</sequence>
<reference evidence="3" key="1">
    <citation type="journal article" date="2017" name="Nat. Microbiol.">
        <title>Global analysis of biosynthetic gene clusters reveals vast potential of secondary metabolite production in Penicillium species.</title>
        <authorList>
            <person name="Nielsen J.C."/>
            <person name="Grijseels S."/>
            <person name="Prigent S."/>
            <person name="Ji B."/>
            <person name="Dainat J."/>
            <person name="Nielsen K.F."/>
            <person name="Frisvad J.C."/>
            <person name="Workman M."/>
            <person name="Nielsen J."/>
        </authorList>
    </citation>
    <scope>NUCLEOTIDE SEQUENCE [LARGE SCALE GENOMIC DNA]</scope>
    <source>
        <strain evidence="3">IBT 31811</strain>
    </source>
</reference>
<dbReference type="EMBL" id="MDYN01000017">
    <property type="protein sequence ID" value="OQD83372.1"/>
    <property type="molecule type" value="Genomic_DNA"/>
</dbReference>
<dbReference type="STRING" id="416450.A0A1V6Q3A9"/>
<dbReference type="OrthoDB" id="5431298at2759"/>
<evidence type="ECO:0000313" key="3">
    <source>
        <dbReference type="Proteomes" id="UP000191672"/>
    </source>
</evidence>
<feature type="region of interest" description="Disordered" evidence="1">
    <location>
        <begin position="103"/>
        <end position="131"/>
    </location>
</feature>
<evidence type="ECO:0000256" key="1">
    <source>
        <dbReference type="SAM" id="MobiDB-lite"/>
    </source>
</evidence>